<dbReference type="GO" id="GO:0016746">
    <property type="term" value="F:acyltransferase activity"/>
    <property type="evidence" value="ECO:0007669"/>
    <property type="project" value="UniProtKB-KW"/>
</dbReference>
<feature type="transmembrane region" description="Helical" evidence="1">
    <location>
        <begin position="319"/>
        <end position="335"/>
    </location>
</feature>
<keyword evidence="3" id="KW-0808">Transferase</keyword>
<gene>
    <name evidence="3" type="ORF">I4901_16545</name>
</gene>
<feature type="transmembrane region" description="Helical" evidence="1">
    <location>
        <begin position="341"/>
        <end position="361"/>
    </location>
</feature>
<accession>A0A8I1BNF2</accession>
<organism evidence="3 4">
    <name type="scientific">Proteus terrae subsp. cibarius</name>
    <dbReference type="NCBI Taxonomy" id="626774"/>
    <lineage>
        <taxon>Bacteria</taxon>
        <taxon>Pseudomonadati</taxon>
        <taxon>Pseudomonadota</taxon>
        <taxon>Gammaproteobacteria</taxon>
        <taxon>Enterobacterales</taxon>
        <taxon>Morganellaceae</taxon>
        <taxon>Proteus</taxon>
    </lineage>
</organism>
<keyword evidence="3" id="KW-0012">Acyltransferase</keyword>
<dbReference type="Proteomes" id="UP000612266">
    <property type="component" value="Unassembled WGS sequence"/>
</dbReference>
<evidence type="ECO:0000259" key="2">
    <source>
        <dbReference type="SMART" id="SM00563"/>
    </source>
</evidence>
<dbReference type="Pfam" id="PF01553">
    <property type="entry name" value="Acyltransferase"/>
    <property type="match status" value="1"/>
</dbReference>
<comment type="caution">
    <text evidence="3">The sequence shown here is derived from an EMBL/GenBank/DDBJ whole genome shotgun (WGS) entry which is preliminary data.</text>
</comment>
<keyword evidence="1" id="KW-0472">Membrane</keyword>
<dbReference type="AlphaFoldDB" id="A0A8I1BNF2"/>
<sequence length="369" mass="41564">MPNSILPSPIKKTSSFVAGSPLPFYYQCISSAIREIYFSKISLIYHNRYQAENTHPKLILCSHRNSAFDGYIALKAFPQAQALASIQLLNSPLMRTFFTGIPVVRKKDRQRLGVNANIFSSPSEAAIAHIKAGGDLLLFPEGSSEWGFQPLPYQRGAARIIRTLISEGVVFDIIPMGLFYIAPDKFSSKVEVYIGENIFINSQKDILSTREWEQNIHTEVSTALNRISVNCPNIDIFEKASAYAFNKNKDGHSYAESFIDYQNNLYRSNNDNQNIERNSQFSILIWRYVSFLFMYILFPILLSSFIASHFADARNTISFFKILGGAIATAIWAPILVVLLFFFPVFIGISLASALFGFILIRKKGAQIC</sequence>
<dbReference type="SUPFAM" id="SSF69593">
    <property type="entry name" value="Glycerol-3-phosphate (1)-acyltransferase"/>
    <property type="match status" value="1"/>
</dbReference>
<dbReference type="RefSeq" id="WP_159364007.1">
    <property type="nucleotide sequence ID" value="NZ_CP053371.1"/>
</dbReference>
<evidence type="ECO:0000256" key="1">
    <source>
        <dbReference type="SAM" id="Phobius"/>
    </source>
</evidence>
<reference evidence="3" key="1">
    <citation type="submission" date="2020-11" db="EMBL/GenBank/DDBJ databases">
        <title>Enhanced detection system for hospital associated transmission using whole genome sequencing surveillance.</title>
        <authorList>
            <person name="Harrison L.H."/>
            <person name="Van Tyne D."/>
            <person name="Marsh J.W."/>
            <person name="Griffith M.P."/>
            <person name="Snyder D.J."/>
            <person name="Cooper V.S."/>
            <person name="Mustapha M."/>
        </authorList>
    </citation>
    <scope>NUCLEOTIDE SEQUENCE</scope>
    <source>
        <strain evidence="3">PR00070</strain>
    </source>
</reference>
<keyword evidence="1" id="KW-1133">Transmembrane helix</keyword>
<protein>
    <submittedName>
        <fullName evidence="3">1-acyl-sn-glycerol-3-phosphate acyltransferase</fullName>
    </submittedName>
</protein>
<dbReference type="InterPro" id="IPR002123">
    <property type="entry name" value="Plipid/glycerol_acylTrfase"/>
</dbReference>
<name>A0A8I1BNF2_9GAMM</name>
<keyword evidence="1" id="KW-0812">Transmembrane</keyword>
<feature type="transmembrane region" description="Helical" evidence="1">
    <location>
        <begin position="285"/>
        <end position="307"/>
    </location>
</feature>
<evidence type="ECO:0000313" key="4">
    <source>
        <dbReference type="Proteomes" id="UP000612266"/>
    </source>
</evidence>
<dbReference type="SMART" id="SM00563">
    <property type="entry name" value="PlsC"/>
    <property type="match status" value="1"/>
</dbReference>
<dbReference type="EMBL" id="JADSJR010000029">
    <property type="protein sequence ID" value="MBG2915977.1"/>
    <property type="molecule type" value="Genomic_DNA"/>
</dbReference>
<proteinExistence type="predicted"/>
<evidence type="ECO:0000313" key="3">
    <source>
        <dbReference type="EMBL" id="MBG2915977.1"/>
    </source>
</evidence>
<feature type="domain" description="Phospholipid/glycerol acyltransferase" evidence="2">
    <location>
        <begin position="57"/>
        <end position="181"/>
    </location>
</feature>